<dbReference type="AlphaFoldDB" id="A0A6G0X6P0"/>
<feature type="transmembrane region" description="Helical" evidence="1">
    <location>
        <begin position="38"/>
        <end position="63"/>
    </location>
</feature>
<dbReference type="Proteomes" id="UP000481153">
    <property type="component" value="Unassembled WGS sequence"/>
</dbReference>
<feature type="transmembrane region" description="Helical" evidence="1">
    <location>
        <begin position="167"/>
        <end position="186"/>
    </location>
</feature>
<feature type="transmembrane region" description="Helical" evidence="1">
    <location>
        <begin position="198"/>
        <end position="220"/>
    </location>
</feature>
<sequence length="297" mass="33228">MMPVYVVALSLSAGMCFATCMIVFKWSNIWRDAGQGTMFMMFVCLCLWSALTLARTFVVFSGVDNWDSLELPDVLSVSIGTETLFNAVSMWFALSAYELYRRAVRPRLQHQSQRILKLYSGVVYSVALIFIATVVTMERLQIRFLARDGGNDLVASWILCYMTWGTWGIHLLSLLYGAVIAISLFCQRHQLQLAKLPMALLVIVGLFFLLNMPYLIVAPLSEYESTSDVTIVEWPIMLKLLRAMTYSSGAVISVIMGVSIRGFDAFYAPTASSQSKMSFRGPPSFFILADSTSHISC</sequence>
<evidence type="ECO:0000313" key="2">
    <source>
        <dbReference type="EMBL" id="KAF0735631.1"/>
    </source>
</evidence>
<protein>
    <submittedName>
        <fullName evidence="2">Uncharacterized protein</fullName>
    </submittedName>
</protein>
<feature type="transmembrane region" description="Helical" evidence="1">
    <location>
        <begin position="75"/>
        <end position="97"/>
    </location>
</feature>
<keyword evidence="1" id="KW-0812">Transmembrane</keyword>
<keyword evidence="1" id="KW-0472">Membrane</keyword>
<comment type="caution">
    <text evidence="2">The sequence shown here is derived from an EMBL/GenBank/DDBJ whole genome shotgun (WGS) entry which is preliminary data.</text>
</comment>
<gene>
    <name evidence="2" type="ORF">Ae201684_007949</name>
</gene>
<dbReference type="VEuPathDB" id="FungiDB:AeMF1_020246"/>
<dbReference type="EMBL" id="VJMJ01000094">
    <property type="protein sequence ID" value="KAF0735631.1"/>
    <property type="molecule type" value="Genomic_DNA"/>
</dbReference>
<keyword evidence="3" id="KW-1185">Reference proteome</keyword>
<feature type="transmembrane region" description="Helical" evidence="1">
    <location>
        <begin position="118"/>
        <end position="137"/>
    </location>
</feature>
<feature type="transmembrane region" description="Helical" evidence="1">
    <location>
        <begin position="6"/>
        <end position="26"/>
    </location>
</feature>
<feature type="transmembrane region" description="Helical" evidence="1">
    <location>
        <begin position="240"/>
        <end position="260"/>
    </location>
</feature>
<keyword evidence="1" id="KW-1133">Transmembrane helix</keyword>
<proteinExistence type="predicted"/>
<name>A0A6G0X6P0_9STRA</name>
<reference evidence="2 3" key="1">
    <citation type="submission" date="2019-07" db="EMBL/GenBank/DDBJ databases">
        <title>Genomics analysis of Aphanomyces spp. identifies a new class of oomycete effector associated with host adaptation.</title>
        <authorList>
            <person name="Gaulin E."/>
        </authorList>
    </citation>
    <scope>NUCLEOTIDE SEQUENCE [LARGE SCALE GENOMIC DNA]</scope>
    <source>
        <strain evidence="2 3">ATCC 201684</strain>
    </source>
</reference>
<accession>A0A6G0X6P0</accession>
<organism evidence="2 3">
    <name type="scientific">Aphanomyces euteiches</name>
    <dbReference type="NCBI Taxonomy" id="100861"/>
    <lineage>
        <taxon>Eukaryota</taxon>
        <taxon>Sar</taxon>
        <taxon>Stramenopiles</taxon>
        <taxon>Oomycota</taxon>
        <taxon>Saprolegniomycetes</taxon>
        <taxon>Saprolegniales</taxon>
        <taxon>Verrucalvaceae</taxon>
        <taxon>Aphanomyces</taxon>
    </lineage>
</organism>
<evidence type="ECO:0000256" key="1">
    <source>
        <dbReference type="SAM" id="Phobius"/>
    </source>
</evidence>
<evidence type="ECO:0000313" key="3">
    <source>
        <dbReference type="Proteomes" id="UP000481153"/>
    </source>
</evidence>